<dbReference type="Proteomes" id="UP001176891">
    <property type="component" value="Unassembled WGS sequence"/>
</dbReference>
<dbReference type="RefSeq" id="WP_303283892.1">
    <property type="nucleotide sequence ID" value="NZ_BAABCZ010000003.1"/>
</dbReference>
<dbReference type="InterPro" id="IPR016181">
    <property type="entry name" value="Acyl_CoA_acyltransferase"/>
</dbReference>
<evidence type="ECO:0000313" key="1">
    <source>
        <dbReference type="EMBL" id="MDO5989231.1"/>
    </source>
</evidence>
<evidence type="ECO:0000313" key="2">
    <source>
        <dbReference type="Proteomes" id="UP001176891"/>
    </source>
</evidence>
<dbReference type="Gene3D" id="3.40.630.30">
    <property type="match status" value="1"/>
</dbReference>
<keyword evidence="2" id="KW-1185">Reference proteome</keyword>
<sequence>MNKTSHIYYSANNLPEGWDAFVKHDIFLQTSYLKALEEASPDNIQLFYVGVFNDDLLVGVAIIQRVQLYLKDMFRKTKVSCLKEFFQNIISKILKGNILVVGNLTHTGQHALFFDENDMTQSDFFNVIFEKLDTLRIKIRETQGKKIRAIMLKDFFIEDPIHKNKDSFNAHKLHDVFVQPNMIMSTRSNWVKIEDYTADLNKKYRDRCKRAKKKLGTIQCIELDLKSIEAYSKKLHSLYLNVSNNAKFNTFILPEKHFYILKQNLDEHFKVFGYYLEDKLVGFYTLILNGKNLETYFLGYDKEHQYSNQLYLNMLYDMVKFGIENKFSSIVYARTAMEIKSSIGAKPKAMLVYLKHTNTFMNTILKAIFGLMNPTQDWKERHPFKN</sequence>
<protein>
    <submittedName>
        <fullName evidence="1">GNAT family N-acetyltransferase</fullName>
    </submittedName>
</protein>
<gene>
    <name evidence="1" type="ORF">Q4Q39_17640</name>
</gene>
<dbReference type="SUPFAM" id="SSF55729">
    <property type="entry name" value="Acyl-CoA N-acyltransferases (Nat)"/>
    <property type="match status" value="1"/>
</dbReference>
<organism evidence="1 2">
    <name type="scientific">Flavivirga amylovorans</name>
    <dbReference type="NCBI Taxonomy" id="870486"/>
    <lineage>
        <taxon>Bacteria</taxon>
        <taxon>Pseudomonadati</taxon>
        <taxon>Bacteroidota</taxon>
        <taxon>Flavobacteriia</taxon>
        <taxon>Flavobacteriales</taxon>
        <taxon>Flavobacteriaceae</taxon>
        <taxon>Flavivirga</taxon>
    </lineage>
</organism>
<name>A0ABT8X5F9_9FLAO</name>
<comment type="caution">
    <text evidence="1">The sequence shown here is derived from an EMBL/GenBank/DDBJ whole genome shotgun (WGS) entry which is preliminary data.</text>
</comment>
<proteinExistence type="predicted"/>
<reference evidence="1" key="1">
    <citation type="submission" date="2023-07" db="EMBL/GenBank/DDBJ databases">
        <title>Two novel species in the genus Flavivirga.</title>
        <authorList>
            <person name="Kwon K."/>
        </authorList>
    </citation>
    <scope>NUCLEOTIDE SEQUENCE</scope>
    <source>
        <strain evidence="1">KACC 14157</strain>
    </source>
</reference>
<dbReference type="EMBL" id="JAUOEM010000007">
    <property type="protein sequence ID" value="MDO5989231.1"/>
    <property type="molecule type" value="Genomic_DNA"/>
</dbReference>
<accession>A0ABT8X5F9</accession>